<dbReference type="EMBL" id="LXQA010033086">
    <property type="protein sequence ID" value="MCH96730.1"/>
    <property type="molecule type" value="Genomic_DNA"/>
</dbReference>
<keyword evidence="1" id="KW-1133">Transmembrane helix</keyword>
<name>A0A392NA84_9FABA</name>
<organism evidence="2 3">
    <name type="scientific">Trifolium medium</name>
    <dbReference type="NCBI Taxonomy" id="97028"/>
    <lineage>
        <taxon>Eukaryota</taxon>
        <taxon>Viridiplantae</taxon>
        <taxon>Streptophyta</taxon>
        <taxon>Embryophyta</taxon>
        <taxon>Tracheophyta</taxon>
        <taxon>Spermatophyta</taxon>
        <taxon>Magnoliopsida</taxon>
        <taxon>eudicotyledons</taxon>
        <taxon>Gunneridae</taxon>
        <taxon>Pentapetalae</taxon>
        <taxon>rosids</taxon>
        <taxon>fabids</taxon>
        <taxon>Fabales</taxon>
        <taxon>Fabaceae</taxon>
        <taxon>Papilionoideae</taxon>
        <taxon>50 kb inversion clade</taxon>
        <taxon>NPAAA clade</taxon>
        <taxon>Hologalegina</taxon>
        <taxon>IRL clade</taxon>
        <taxon>Trifolieae</taxon>
        <taxon>Trifolium</taxon>
    </lineage>
</organism>
<protein>
    <submittedName>
        <fullName evidence="2">Uncharacterized protein</fullName>
    </submittedName>
</protein>
<evidence type="ECO:0000313" key="2">
    <source>
        <dbReference type="EMBL" id="MCH96730.1"/>
    </source>
</evidence>
<dbReference type="AlphaFoldDB" id="A0A392NA84"/>
<proteinExistence type="predicted"/>
<accession>A0A392NA84</accession>
<evidence type="ECO:0000256" key="1">
    <source>
        <dbReference type="SAM" id="Phobius"/>
    </source>
</evidence>
<keyword evidence="1" id="KW-0472">Membrane</keyword>
<comment type="caution">
    <text evidence="2">The sequence shown here is derived from an EMBL/GenBank/DDBJ whole genome shotgun (WGS) entry which is preliminary data.</text>
</comment>
<keyword evidence="3" id="KW-1185">Reference proteome</keyword>
<gene>
    <name evidence="2" type="ORF">A2U01_0017719</name>
</gene>
<feature type="transmembrane region" description="Helical" evidence="1">
    <location>
        <begin position="28"/>
        <end position="52"/>
    </location>
</feature>
<reference evidence="2 3" key="1">
    <citation type="journal article" date="2018" name="Front. Plant Sci.">
        <title>Red Clover (Trifolium pratense) and Zigzag Clover (T. medium) - A Picture of Genomic Similarities and Differences.</title>
        <authorList>
            <person name="Dluhosova J."/>
            <person name="Istvanek J."/>
            <person name="Nedelnik J."/>
            <person name="Repkova J."/>
        </authorList>
    </citation>
    <scope>NUCLEOTIDE SEQUENCE [LARGE SCALE GENOMIC DNA]</scope>
    <source>
        <strain evidence="3">cv. 10/8</strain>
        <tissue evidence="2">Leaf</tissue>
    </source>
</reference>
<evidence type="ECO:0000313" key="3">
    <source>
        <dbReference type="Proteomes" id="UP000265520"/>
    </source>
</evidence>
<dbReference type="Proteomes" id="UP000265520">
    <property type="component" value="Unassembled WGS sequence"/>
</dbReference>
<keyword evidence="1" id="KW-0812">Transmembrane</keyword>
<sequence length="62" mass="6524">MFDCSIVAAFRSSLCATAAIVPSSSAIVVLLSFEFVSISCSAIVVLLALLLCKELDFDGMSF</sequence>